<protein>
    <submittedName>
        <fullName evidence="2">Peptidase M16</fullName>
    </submittedName>
</protein>
<evidence type="ECO:0000259" key="1">
    <source>
        <dbReference type="SMART" id="SM01264"/>
    </source>
</evidence>
<organism evidence="2 3">
    <name type="scientific">Marinibactrum halimedae</name>
    <dbReference type="NCBI Taxonomy" id="1444977"/>
    <lineage>
        <taxon>Bacteria</taxon>
        <taxon>Pseudomonadati</taxon>
        <taxon>Pseudomonadota</taxon>
        <taxon>Gammaproteobacteria</taxon>
        <taxon>Cellvibrionales</taxon>
        <taxon>Cellvibrionaceae</taxon>
        <taxon>Marinibactrum</taxon>
    </lineage>
</organism>
<dbReference type="FunFam" id="3.30.830.10:FF:000011">
    <property type="entry name" value="Presequence protease, mitochondrial"/>
    <property type="match status" value="1"/>
</dbReference>
<dbReference type="Gene3D" id="3.30.830.10">
    <property type="entry name" value="Metalloenzyme, LuxS/M16 peptidase-like"/>
    <property type="match status" value="4"/>
</dbReference>
<accession>A0AA37WLV1</accession>
<dbReference type="InterPro" id="IPR011249">
    <property type="entry name" value="Metalloenz_LuxS/M16"/>
</dbReference>
<dbReference type="EMBL" id="BSPD01000051">
    <property type="protein sequence ID" value="GLS26419.1"/>
    <property type="molecule type" value="Genomic_DNA"/>
</dbReference>
<dbReference type="InterPro" id="IPR011765">
    <property type="entry name" value="Pept_M16_N"/>
</dbReference>
<proteinExistence type="predicted"/>
<gene>
    <name evidence="2" type="primary">preP2</name>
    <name evidence="2" type="ORF">GCM10007877_21350</name>
</gene>
<dbReference type="RefSeq" id="WP_232595770.1">
    <property type="nucleotide sequence ID" value="NZ_BSPD01000051.1"/>
</dbReference>
<keyword evidence="3" id="KW-1185">Reference proteome</keyword>
<evidence type="ECO:0000313" key="3">
    <source>
        <dbReference type="Proteomes" id="UP001156870"/>
    </source>
</evidence>
<dbReference type="GO" id="GO:0006508">
    <property type="term" value="P:proteolysis"/>
    <property type="evidence" value="ECO:0007669"/>
    <property type="project" value="InterPro"/>
</dbReference>
<dbReference type="Pfam" id="PF00675">
    <property type="entry name" value="Peptidase_M16"/>
    <property type="match status" value="1"/>
</dbReference>
<comment type="caution">
    <text evidence="2">The sequence shown here is derived from an EMBL/GenBank/DDBJ whole genome shotgun (WGS) entry which is preliminary data.</text>
</comment>
<dbReference type="Pfam" id="PF05193">
    <property type="entry name" value="Peptidase_M16_C"/>
    <property type="match status" value="1"/>
</dbReference>
<sequence length="972" mass="107270">MSPTAHPAFELIRTHSIDALNVNVEEYVHKKTGAQHIHLSADNNENVFLVALRTVPMDSTGVAHILEHTALCGSEKYPVRDPFFMMIRRSLNTFMNAFTSSDWTAYPFASQNRKDFNNLLDVYLDAVFFSRLDPLDFAQEGHRVEFEKADDPTSPLVYKGVVFNEMKGAMSSVPSQLWQTMCKYLFPTSTYHYNSGGEPECIPDLTYNELVHFYKNHYHPSNAIFMTYGDISAAEHQAKFEAQALSKFERLDYAIAVTNEKRYHAPLRVQEAYPLDDNESLEGKTHLVMGWLLGKSTDLESALKAQLLNAVLLDNSASPLQQALETTELGSSPSPMCGLDDSQKELSFLCGIEGSEAQHADAFEALVLGVLEDIATNGVPEAHVEACLHQLELMQREVGGDTYPYGLQLILNGLTAATHRGDPIGLLDIEPALATLRENIKDPEFIKSLARELLLDNPHRVLLTMVPDTKINARKIAAEEQRLAEIKAGLSDEQAQGIVELAKALQERQQQVDDESILPKVGVEDVPAELHYLDGERHTLGEVPLTTYAAGTNGLVYQQIVVDLPALDDDLKALLPFYAVCLTELGVKEKSYLETQQWQSQVAGSLHAFTTIRGTIDDTQTISGKLTLSGKALARNQQALSELMQATLEHVRFDEHARIRELLAQIRSRKEMSVTGSGHTLAMTAACAGMGPGAKISHELSGLAGIQSVKALDGSLTDENALSRLAEQLRAIHQLVVAAPRQYLVVGEQEYLTQYQKSLADCWATTALKAGSGFSHPSVNTTIRQAWTTNTQVNFCAKAYPTVPIDHPDAAPLTVLGGFLRNGILHRCIREQGGAYGGGASQDSNIAAFRFYSYRDPRLEDTLKDFDASLEWLQQHDHTAQSLEEAILGVVGALDKPSSPAGECKQIFQSELFGRNKAQRQRFRERVLNTTLEDLKRVAATYLTQDKANIAIITSSETAKSIGHLELETVAL</sequence>
<reference evidence="2 3" key="1">
    <citation type="journal article" date="2014" name="Int. J. Syst. Evol. Microbiol.">
        <title>Complete genome sequence of Corynebacterium casei LMG S-19264T (=DSM 44701T), isolated from a smear-ripened cheese.</title>
        <authorList>
            <consortium name="US DOE Joint Genome Institute (JGI-PGF)"/>
            <person name="Walter F."/>
            <person name="Albersmeier A."/>
            <person name="Kalinowski J."/>
            <person name="Ruckert C."/>
        </authorList>
    </citation>
    <scope>NUCLEOTIDE SEQUENCE [LARGE SCALE GENOMIC DNA]</scope>
    <source>
        <strain evidence="2 3">NBRC 110095</strain>
    </source>
</reference>
<dbReference type="PANTHER" id="PTHR43016:SF13">
    <property type="entry name" value="PRESEQUENCE PROTEASE, MITOCHONDRIAL"/>
    <property type="match status" value="1"/>
</dbReference>
<dbReference type="Proteomes" id="UP001156870">
    <property type="component" value="Unassembled WGS sequence"/>
</dbReference>
<evidence type="ECO:0000313" key="2">
    <source>
        <dbReference type="EMBL" id="GLS26419.1"/>
    </source>
</evidence>
<dbReference type="SMART" id="SM01264">
    <property type="entry name" value="M16C_associated"/>
    <property type="match status" value="1"/>
</dbReference>
<dbReference type="GO" id="GO:0046872">
    <property type="term" value="F:metal ion binding"/>
    <property type="evidence" value="ECO:0007669"/>
    <property type="project" value="InterPro"/>
</dbReference>
<dbReference type="SUPFAM" id="SSF63411">
    <property type="entry name" value="LuxS/MPP-like metallohydrolase"/>
    <property type="match status" value="4"/>
</dbReference>
<dbReference type="InterPro" id="IPR013578">
    <property type="entry name" value="Peptidase_M16C_assoc"/>
</dbReference>
<name>A0AA37WLV1_9GAMM</name>
<feature type="domain" description="Peptidase M16C associated" evidence="1">
    <location>
        <begin position="465"/>
        <end position="712"/>
    </location>
</feature>
<dbReference type="PANTHER" id="PTHR43016">
    <property type="entry name" value="PRESEQUENCE PROTEASE"/>
    <property type="match status" value="1"/>
</dbReference>
<dbReference type="InterPro" id="IPR007863">
    <property type="entry name" value="Peptidase_M16_C"/>
</dbReference>
<dbReference type="AlphaFoldDB" id="A0AA37WLV1"/>
<dbReference type="Pfam" id="PF22516">
    <property type="entry name" value="PreP_C"/>
    <property type="match status" value="1"/>
</dbReference>
<dbReference type="InterPro" id="IPR055130">
    <property type="entry name" value="PreP_C"/>
</dbReference>
<dbReference type="Pfam" id="PF08367">
    <property type="entry name" value="M16C_assoc"/>
    <property type="match status" value="1"/>
</dbReference>